<dbReference type="InterPro" id="IPR004806">
    <property type="entry name" value="Rad23"/>
</dbReference>
<dbReference type="Proteomes" id="UP000683360">
    <property type="component" value="Unassembled WGS sequence"/>
</dbReference>
<dbReference type="SUPFAM" id="SSF46934">
    <property type="entry name" value="UBA-like"/>
    <property type="match status" value="1"/>
</dbReference>
<dbReference type="Gene3D" id="1.10.8.10">
    <property type="entry name" value="DNA helicase RuvA subunit, C-terminal domain"/>
    <property type="match status" value="1"/>
</dbReference>
<dbReference type="InterPro" id="IPR000626">
    <property type="entry name" value="Ubiquitin-like_dom"/>
</dbReference>
<dbReference type="AlphaFoldDB" id="A0A8S3QHU5"/>
<dbReference type="CDD" id="cd14377">
    <property type="entry name" value="UBA1_Rad23"/>
    <property type="match status" value="1"/>
</dbReference>
<dbReference type="PANTHER" id="PTHR10621">
    <property type="entry name" value="UV EXCISION REPAIR PROTEIN RAD23"/>
    <property type="match status" value="1"/>
</dbReference>
<accession>A0A8S3QHU5</accession>
<feature type="region of interest" description="Disordered" evidence="3">
    <location>
        <begin position="80"/>
        <end position="137"/>
    </location>
</feature>
<dbReference type="Gene3D" id="3.10.20.90">
    <property type="entry name" value="Phosphatidylinositol 3-kinase Catalytic Subunit, Chain A, domain 1"/>
    <property type="match status" value="1"/>
</dbReference>
<evidence type="ECO:0000256" key="1">
    <source>
        <dbReference type="ARBA" id="ARBA00009878"/>
    </source>
</evidence>
<keyword evidence="2" id="KW-0647">Proteasome</keyword>
<dbReference type="GO" id="GO:0006289">
    <property type="term" value="P:nucleotide-excision repair"/>
    <property type="evidence" value="ECO:0007669"/>
    <property type="project" value="InterPro"/>
</dbReference>
<protein>
    <submittedName>
        <fullName evidence="6">RAD23</fullName>
    </submittedName>
</protein>
<dbReference type="GO" id="GO:0000502">
    <property type="term" value="C:proteasome complex"/>
    <property type="evidence" value="ECO:0007669"/>
    <property type="project" value="UniProtKB-KW"/>
</dbReference>
<dbReference type="InterPro" id="IPR009060">
    <property type="entry name" value="UBA-like_sf"/>
</dbReference>
<proteinExistence type="inferred from homology"/>
<name>A0A8S3QHU5_MYTED</name>
<dbReference type="PROSITE" id="PS50030">
    <property type="entry name" value="UBA"/>
    <property type="match status" value="1"/>
</dbReference>
<dbReference type="FunFam" id="1.10.8.10:FF:000003">
    <property type="entry name" value="UV excision repair protein RAD23 homolog"/>
    <property type="match status" value="1"/>
</dbReference>
<evidence type="ECO:0000256" key="3">
    <source>
        <dbReference type="SAM" id="MobiDB-lite"/>
    </source>
</evidence>
<evidence type="ECO:0000259" key="4">
    <source>
        <dbReference type="PROSITE" id="PS50030"/>
    </source>
</evidence>
<organism evidence="6 7">
    <name type="scientific">Mytilus edulis</name>
    <name type="common">Blue mussel</name>
    <dbReference type="NCBI Taxonomy" id="6550"/>
    <lineage>
        <taxon>Eukaryota</taxon>
        <taxon>Metazoa</taxon>
        <taxon>Spiralia</taxon>
        <taxon>Lophotrochozoa</taxon>
        <taxon>Mollusca</taxon>
        <taxon>Bivalvia</taxon>
        <taxon>Autobranchia</taxon>
        <taxon>Pteriomorphia</taxon>
        <taxon>Mytilida</taxon>
        <taxon>Mytiloidea</taxon>
        <taxon>Mytilidae</taxon>
        <taxon>Mytilinae</taxon>
        <taxon>Mytilus</taxon>
    </lineage>
</organism>
<feature type="compositionally biased region" description="Low complexity" evidence="3">
    <location>
        <begin position="123"/>
        <end position="137"/>
    </location>
</feature>
<dbReference type="InterPro" id="IPR015940">
    <property type="entry name" value="UBA"/>
</dbReference>
<dbReference type="GO" id="GO:0043161">
    <property type="term" value="P:proteasome-mediated ubiquitin-dependent protein catabolic process"/>
    <property type="evidence" value="ECO:0007669"/>
    <property type="project" value="TreeGrafter"/>
</dbReference>
<dbReference type="PROSITE" id="PS50053">
    <property type="entry name" value="UBIQUITIN_2"/>
    <property type="match status" value="1"/>
</dbReference>
<feature type="compositionally biased region" description="Basic and acidic residues" evidence="3">
    <location>
        <begin position="113"/>
        <end position="122"/>
    </location>
</feature>
<evidence type="ECO:0000256" key="2">
    <source>
        <dbReference type="ARBA" id="ARBA00022942"/>
    </source>
</evidence>
<evidence type="ECO:0000313" key="6">
    <source>
        <dbReference type="EMBL" id="CAG2194785.1"/>
    </source>
</evidence>
<dbReference type="GO" id="GO:0070628">
    <property type="term" value="F:proteasome binding"/>
    <property type="evidence" value="ECO:0007669"/>
    <property type="project" value="TreeGrafter"/>
</dbReference>
<dbReference type="GO" id="GO:0005829">
    <property type="term" value="C:cytosol"/>
    <property type="evidence" value="ECO:0007669"/>
    <property type="project" value="TreeGrafter"/>
</dbReference>
<dbReference type="Pfam" id="PF00240">
    <property type="entry name" value="ubiquitin"/>
    <property type="match status" value="1"/>
</dbReference>
<feature type="domain" description="Ubiquitin-like" evidence="5">
    <location>
        <begin position="1"/>
        <end position="79"/>
    </location>
</feature>
<feature type="domain" description="UBA" evidence="4">
    <location>
        <begin position="164"/>
        <end position="204"/>
    </location>
</feature>
<dbReference type="NCBIfam" id="TIGR00601">
    <property type="entry name" value="rad23"/>
    <property type="match status" value="1"/>
</dbReference>
<dbReference type="OrthoDB" id="6429365at2759"/>
<dbReference type="GO" id="GO:0031593">
    <property type="term" value="F:polyubiquitin modification-dependent protein binding"/>
    <property type="evidence" value="ECO:0007669"/>
    <property type="project" value="TreeGrafter"/>
</dbReference>
<dbReference type="InterPro" id="IPR041811">
    <property type="entry name" value="RAD23A/B_UBA1"/>
</dbReference>
<dbReference type="FunFam" id="3.10.20.90:FF:000053">
    <property type="entry name" value="UV excision repair protein RAD23 homolog A"/>
    <property type="match status" value="1"/>
</dbReference>
<dbReference type="PANTHER" id="PTHR10621:SF0">
    <property type="entry name" value="UV EXCISION REPAIR PROTEIN RAD23"/>
    <property type="match status" value="1"/>
</dbReference>
<dbReference type="SUPFAM" id="SSF54236">
    <property type="entry name" value="Ubiquitin-like"/>
    <property type="match status" value="1"/>
</dbReference>
<reference evidence="6" key="1">
    <citation type="submission" date="2021-03" db="EMBL/GenBank/DDBJ databases">
        <authorList>
            <person name="Bekaert M."/>
        </authorList>
    </citation>
    <scope>NUCLEOTIDE SEQUENCE</scope>
</reference>
<feature type="region of interest" description="Disordered" evidence="3">
    <location>
        <begin position="211"/>
        <end position="259"/>
    </location>
</feature>
<sequence>MIITLKTLQQQTFKVEIGEDELVKKLKEKVEAEKGKETFPAGGQKLIYAGKILDDEKKIAEYKIEEKNFVVVMVTKPKAAPAKPAETPAAPPPVEASSPVVTPTPTPATQPETKPEEKKEETPPSTAMETSPAPTATTTAATTAAGLAEAVSLASAESALVTGQQYENMVTELMSMGFEREQVLRALRASFNNPDRAVEYLLGGIPDVPEPAQPVAPLSQQPTSATGALPATTGAPSASLGAPPPAAAGAPPTLTGGTPSTEDFEMLEGKVLKEYYVDIFKHYYWVYINCGLVSVLWSLLLQFTNDFIINCFGFLVHDLKNVLISDVKDNLDETYFLWAMAFFLKIARKENLPFKVIRFVLKTELFGFLTYQGVELTEQLLIAQKKKKNLTNNIRRLHLTITALNEILKTLSKCSSDETLEDYDKEYLVGLQKSNGKTYTIY</sequence>
<dbReference type="CDD" id="cd01805">
    <property type="entry name" value="Ubl_Rad23"/>
    <property type="match status" value="1"/>
</dbReference>
<comment type="caution">
    <text evidence="6">The sequence shown here is derived from an EMBL/GenBank/DDBJ whole genome shotgun (WGS) entry which is preliminary data.</text>
</comment>
<evidence type="ECO:0000259" key="5">
    <source>
        <dbReference type="PROSITE" id="PS50053"/>
    </source>
</evidence>
<dbReference type="GO" id="GO:0043130">
    <property type="term" value="F:ubiquitin binding"/>
    <property type="evidence" value="ECO:0007669"/>
    <property type="project" value="TreeGrafter"/>
</dbReference>
<keyword evidence="7" id="KW-1185">Reference proteome</keyword>
<feature type="compositionally biased region" description="Low complexity" evidence="3">
    <location>
        <begin position="222"/>
        <end position="259"/>
    </location>
</feature>
<dbReference type="InterPro" id="IPR029071">
    <property type="entry name" value="Ubiquitin-like_domsf"/>
</dbReference>
<comment type="similarity">
    <text evidence="1">Belongs to the RAD23 family.</text>
</comment>
<dbReference type="SMART" id="SM00165">
    <property type="entry name" value="UBA"/>
    <property type="match status" value="1"/>
</dbReference>
<evidence type="ECO:0000313" key="7">
    <source>
        <dbReference type="Proteomes" id="UP000683360"/>
    </source>
</evidence>
<dbReference type="Pfam" id="PF00627">
    <property type="entry name" value="UBA"/>
    <property type="match status" value="1"/>
</dbReference>
<dbReference type="GO" id="GO:0005654">
    <property type="term" value="C:nucleoplasm"/>
    <property type="evidence" value="ECO:0007669"/>
    <property type="project" value="TreeGrafter"/>
</dbReference>
<dbReference type="SMART" id="SM00213">
    <property type="entry name" value="UBQ"/>
    <property type="match status" value="1"/>
</dbReference>
<dbReference type="EMBL" id="CAJPWZ010000495">
    <property type="protein sequence ID" value="CAG2194785.1"/>
    <property type="molecule type" value="Genomic_DNA"/>
</dbReference>
<gene>
    <name evidence="6" type="ORF">MEDL_9786</name>
</gene>